<reference evidence="3 4" key="1">
    <citation type="journal article" date="2016" name="Nat. Commun.">
        <title>Thousands of microbial genomes shed light on interconnected biogeochemical processes in an aquifer system.</title>
        <authorList>
            <person name="Anantharaman K."/>
            <person name="Brown C.T."/>
            <person name="Hug L.A."/>
            <person name="Sharon I."/>
            <person name="Castelle C.J."/>
            <person name="Probst A.J."/>
            <person name="Thomas B.C."/>
            <person name="Singh A."/>
            <person name="Wilkins M.J."/>
            <person name="Karaoz U."/>
            <person name="Brodie E.L."/>
            <person name="Williams K.H."/>
            <person name="Hubbard S.S."/>
            <person name="Banfield J.F."/>
        </authorList>
    </citation>
    <scope>NUCLEOTIDE SEQUENCE [LARGE SCALE GENOMIC DNA]</scope>
</reference>
<dbReference type="InterPro" id="IPR001322">
    <property type="entry name" value="Lamin_tail_dom"/>
</dbReference>
<evidence type="ECO:0000313" key="4">
    <source>
        <dbReference type="Proteomes" id="UP000179106"/>
    </source>
</evidence>
<dbReference type="AlphaFoldDB" id="A0A1G2GRK3"/>
<dbReference type="SUPFAM" id="SSF74853">
    <property type="entry name" value="Lamin A/C globular tail domain"/>
    <property type="match status" value="1"/>
</dbReference>
<name>A0A1G2GRK3_9BACT</name>
<keyword evidence="1" id="KW-0472">Membrane</keyword>
<sequence>MILINEFLPNPTGSDTDGEWIELFNAGAAPQDITGWALTAGAKAKFVFPKTVMQGEGYLVVHRKQSKLTLRNTDETVSLYDRNGDQIDTSSFVGTAPEGKSWSRTGGSEDSVHSFMFVVPTPGEANKISGVASLIENVYPLNAPLNTAITGGEIIFLAFAAAAVIASLVLYVAIKNEYLNDIFFSKY</sequence>
<evidence type="ECO:0000313" key="3">
    <source>
        <dbReference type="EMBL" id="OGZ52784.1"/>
    </source>
</evidence>
<dbReference type="Gene3D" id="2.60.40.1260">
    <property type="entry name" value="Lamin Tail domain"/>
    <property type="match status" value="1"/>
</dbReference>
<dbReference type="PROSITE" id="PS51841">
    <property type="entry name" value="LTD"/>
    <property type="match status" value="1"/>
</dbReference>
<protein>
    <recommendedName>
        <fullName evidence="2">LTD domain-containing protein</fullName>
    </recommendedName>
</protein>
<keyword evidence="1" id="KW-0812">Transmembrane</keyword>
<keyword evidence="1" id="KW-1133">Transmembrane helix</keyword>
<dbReference type="Proteomes" id="UP000179106">
    <property type="component" value="Unassembled WGS sequence"/>
</dbReference>
<organism evidence="3 4">
    <name type="scientific">Candidatus Ryanbacteria bacterium RIFCSPLOWO2_01_FULL_48_26</name>
    <dbReference type="NCBI Taxonomy" id="1802126"/>
    <lineage>
        <taxon>Bacteria</taxon>
        <taxon>Candidatus Ryaniibacteriota</taxon>
    </lineage>
</organism>
<proteinExistence type="predicted"/>
<dbReference type="STRING" id="1802126.A3B25_02925"/>
<evidence type="ECO:0000259" key="2">
    <source>
        <dbReference type="PROSITE" id="PS51841"/>
    </source>
</evidence>
<gene>
    <name evidence="3" type="ORF">A3B25_02925</name>
</gene>
<dbReference type="Pfam" id="PF00932">
    <property type="entry name" value="LTD"/>
    <property type="match status" value="1"/>
</dbReference>
<comment type="caution">
    <text evidence="3">The sequence shown here is derived from an EMBL/GenBank/DDBJ whole genome shotgun (WGS) entry which is preliminary data.</text>
</comment>
<dbReference type="InterPro" id="IPR036415">
    <property type="entry name" value="Lamin_tail_dom_sf"/>
</dbReference>
<feature type="transmembrane region" description="Helical" evidence="1">
    <location>
        <begin position="154"/>
        <end position="174"/>
    </location>
</feature>
<feature type="domain" description="LTD" evidence="2">
    <location>
        <begin position="1"/>
        <end position="96"/>
    </location>
</feature>
<accession>A0A1G2GRK3</accession>
<evidence type="ECO:0000256" key="1">
    <source>
        <dbReference type="SAM" id="Phobius"/>
    </source>
</evidence>
<dbReference type="EMBL" id="MHNW01000039">
    <property type="protein sequence ID" value="OGZ52784.1"/>
    <property type="molecule type" value="Genomic_DNA"/>
</dbReference>